<dbReference type="InterPro" id="IPR017853">
    <property type="entry name" value="GH"/>
</dbReference>
<dbReference type="Gene3D" id="2.60.40.10">
    <property type="entry name" value="Immunoglobulins"/>
    <property type="match status" value="1"/>
</dbReference>
<accession>A0A2S7SVC8</accession>
<sequence length="499" mass="57137">MRRYLILLLCLFIATTANAAPVKRELRAAWIATVANIDWPSKQGLSSGEQQQQFITRLEELKALGCNAVIVQIRPSSDALYASELEPWSHYLTGKQGVAPVPYYDPLEFMIAETHKRNMEFHAWFNPFRALVDSKQNPNPANHITHTHPDWIISYGGKSYIDPGQWPARDYVITVIMDVVKRYDIDGVHLDDYFYPYKVPGQAFGDNKSYQKYGQGANKEDWRRDNVNQFVMQLNTKIKMVKPYVKFGISPFGVWRNITKDPEGSATTAGTSCYDDLYSDVILWTKKGWVDYLMPQLYWEHGHKAAPFNILLPWWNAHAYGRHMYFGLGVYRMSEKPVGPWKSPNELLWQIRDIRQYCTSSGCSYYSTSCFNKIGQPTKDSLCNVYNKYPAFPPVMKWIDSVAPAAPVVKATPTTNGNVLEWETANPKKEPLKYAVYRFTNGEAINLERTDRIVSIQQASSFTDAASKNYKQCVYVVTALDRSWNESKMSNGITLPIQK</sequence>
<dbReference type="OrthoDB" id="9773203at2"/>
<organism evidence="4 5">
    <name type="scientific">Flavipsychrobacter stenotrophus</name>
    <dbReference type="NCBI Taxonomy" id="2077091"/>
    <lineage>
        <taxon>Bacteria</taxon>
        <taxon>Pseudomonadati</taxon>
        <taxon>Bacteroidota</taxon>
        <taxon>Chitinophagia</taxon>
        <taxon>Chitinophagales</taxon>
        <taxon>Chitinophagaceae</taxon>
        <taxon>Flavipsychrobacter</taxon>
    </lineage>
</organism>
<dbReference type="PANTHER" id="PTHR43405">
    <property type="entry name" value="GLYCOSYL HYDROLASE DIGH"/>
    <property type="match status" value="1"/>
</dbReference>
<dbReference type="EMBL" id="PPSL01000003">
    <property type="protein sequence ID" value="PQJ10892.1"/>
    <property type="molecule type" value="Genomic_DNA"/>
</dbReference>
<evidence type="ECO:0000256" key="1">
    <source>
        <dbReference type="ARBA" id="ARBA00022729"/>
    </source>
</evidence>
<name>A0A2S7SVC8_9BACT</name>
<keyword evidence="5" id="KW-1185">Reference proteome</keyword>
<keyword evidence="1 2" id="KW-0732">Signal</keyword>
<evidence type="ECO:0000313" key="5">
    <source>
        <dbReference type="Proteomes" id="UP000239872"/>
    </source>
</evidence>
<evidence type="ECO:0000259" key="3">
    <source>
        <dbReference type="Pfam" id="PF02638"/>
    </source>
</evidence>
<dbReference type="Proteomes" id="UP000239872">
    <property type="component" value="Unassembled WGS sequence"/>
</dbReference>
<comment type="caution">
    <text evidence="4">The sequence shown here is derived from an EMBL/GenBank/DDBJ whole genome shotgun (WGS) entry which is preliminary data.</text>
</comment>
<dbReference type="AlphaFoldDB" id="A0A2S7SVC8"/>
<evidence type="ECO:0000313" key="4">
    <source>
        <dbReference type="EMBL" id="PQJ10892.1"/>
    </source>
</evidence>
<dbReference type="InterPro" id="IPR003790">
    <property type="entry name" value="GHL10"/>
</dbReference>
<dbReference type="SUPFAM" id="SSF51445">
    <property type="entry name" value="(Trans)glycosidases"/>
    <property type="match status" value="1"/>
</dbReference>
<feature type="signal peptide" evidence="2">
    <location>
        <begin position="1"/>
        <end position="19"/>
    </location>
</feature>
<dbReference type="InterPro" id="IPR013783">
    <property type="entry name" value="Ig-like_fold"/>
</dbReference>
<reference evidence="4 5" key="1">
    <citation type="submission" date="2018-01" db="EMBL/GenBank/DDBJ databases">
        <title>A novel member of the phylum Bacteroidetes isolated from glacier ice.</title>
        <authorList>
            <person name="Liu Q."/>
            <person name="Xin Y.-H."/>
        </authorList>
    </citation>
    <scope>NUCLEOTIDE SEQUENCE [LARGE SCALE GENOMIC DNA]</scope>
    <source>
        <strain evidence="4 5">RB1R16</strain>
    </source>
</reference>
<evidence type="ECO:0000256" key="2">
    <source>
        <dbReference type="SAM" id="SignalP"/>
    </source>
</evidence>
<protein>
    <recommendedName>
        <fullName evidence="3">Glycosyl hydrolase-like 10 domain-containing protein</fullName>
    </recommendedName>
</protein>
<dbReference type="PANTHER" id="PTHR43405:SF1">
    <property type="entry name" value="GLYCOSYL HYDROLASE DIGH"/>
    <property type="match status" value="1"/>
</dbReference>
<feature type="chain" id="PRO_5015708440" description="Glycosyl hydrolase-like 10 domain-containing protein" evidence="2">
    <location>
        <begin position="20"/>
        <end position="499"/>
    </location>
</feature>
<dbReference type="Pfam" id="PF02638">
    <property type="entry name" value="GHL10"/>
    <property type="match status" value="1"/>
</dbReference>
<dbReference type="RefSeq" id="WP_105039619.1">
    <property type="nucleotide sequence ID" value="NZ_PPSL01000003.1"/>
</dbReference>
<proteinExistence type="predicted"/>
<feature type="domain" description="Glycosyl hydrolase-like 10" evidence="3">
    <location>
        <begin position="25"/>
        <end position="334"/>
    </location>
</feature>
<dbReference type="Gene3D" id="3.20.20.80">
    <property type="entry name" value="Glycosidases"/>
    <property type="match status" value="1"/>
</dbReference>
<dbReference type="InterPro" id="IPR052177">
    <property type="entry name" value="Divisome_Glycosyl_Hydrolase"/>
</dbReference>
<gene>
    <name evidence="4" type="ORF">CJD36_013050</name>
</gene>